<feature type="domain" description="HMA" evidence="3">
    <location>
        <begin position="1"/>
        <end position="64"/>
    </location>
</feature>
<accession>A0A0K9PWU6</accession>
<organism evidence="4 5">
    <name type="scientific">Zostera marina</name>
    <name type="common">Eelgrass</name>
    <dbReference type="NCBI Taxonomy" id="29655"/>
    <lineage>
        <taxon>Eukaryota</taxon>
        <taxon>Viridiplantae</taxon>
        <taxon>Streptophyta</taxon>
        <taxon>Embryophyta</taxon>
        <taxon>Tracheophyta</taxon>
        <taxon>Spermatophyta</taxon>
        <taxon>Magnoliopsida</taxon>
        <taxon>Liliopsida</taxon>
        <taxon>Zosteraceae</taxon>
        <taxon>Zostera</taxon>
    </lineage>
</organism>
<proteinExistence type="predicted"/>
<dbReference type="STRING" id="29655.A0A0K9PWU6"/>
<dbReference type="PANTHER" id="PTHR22814:SF351">
    <property type="entry name" value="HEAVY METAL-ASSOCIATED ISOPRENYLATED PLANT PROTEIN 28"/>
    <property type="match status" value="1"/>
</dbReference>
<dbReference type="EMBL" id="LFYR01000621">
    <property type="protein sequence ID" value="KMZ72660.1"/>
    <property type="molecule type" value="Genomic_DNA"/>
</dbReference>
<dbReference type="OrthoDB" id="689350at2759"/>
<keyword evidence="1" id="KW-0479">Metal-binding</keyword>
<dbReference type="PROSITE" id="PS50846">
    <property type="entry name" value="HMA_2"/>
    <property type="match status" value="1"/>
</dbReference>
<feature type="region of interest" description="Disordered" evidence="2">
    <location>
        <begin position="130"/>
        <end position="149"/>
    </location>
</feature>
<evidence type="ECO:0000313" key="4">
    <source>
        <dbReference type="EMBL" id="KMZ72660.1"/>
    </source>
</evidence>
<dbReference type="SUPFAM" id="SSF55008">
    <property type="entry name" value="HMA, heavy metal-associated domain"/>
    <property type="match status" value="1"/>
</dbReference>
<dbReference type="Proteomes" id="UP000036987">
    <property type="component" value="Unassembled WGS sequence"/>
</dbReference>
<dbReference type="Gene3D" id="3.30.70.100">
    <property type="match status" value="1"/>
</dbReference>
<dbReference type="OMA" id="DCQGCES"/>
<sequence>MTIVEMCVHMDCAGCETKIRKALDRMKGVDEVEVDMARQKVIVTGWADRNKILRTVRKTGRVAVFWPYDSMDYHNNSSHIIGSLGSSFNHYHQATGSRPSSSSYNYYRHGYGQYSGSNYGYGGGRSGRSGGGNAPSMFSDDNPHACSIM</sequence>
<dbReference type="Pfam" id="PF00403">
    <property type="entry name" value="HMA"/>
    <property type="match status" value="1"/>
</dbReference>
<comment type="caution">
    <text evidence="4">The sequence shown here is derived from an EMBL/GenBank/DDBJ whole genome shotgun (WGS) entry which is preliminary data.</text>
</comment>
<dbReference type="InterPro" id="IPR036163">
    <property type="entry name" value="HMA_dom_sf"/>
</dbReference>
<evidence type="ECO:0000256" key="1">
    <source>
        <dbReference type="ARBA" id="ARBA00022723"/>
    </source>
</evidence>
<evidence type="ECO:0000313" key="5">
    <source>
        <dbReference type="Proteomes" id="UP000036987"/>
    </source>
</evidence>
<evidence type="ECO:0000259" key="3">
    <source>
        <dbReference type="PROSITE" id="PS50846"/>
    </source>
</evidence>
<dbReference type="AlphaFoldDB" id="A0A0K9PWU6"/>
<gene>
    <name evidence="4" type="ORF">ZOSMA_160G00360</name>
</gene>
<keyword evidence="5" id="KW-1185">Reference proteome</keyword>
<protein>
    <submittedName>
        <fullName evidence="4">Heavy metal transport/detoxification superfamily protein</fullName>
    </submittedName>
</protein>
<dbReference type="GO" id="GO:0046872">
    <property type="term" value="F:metal ion binding"/>
    <property type="evidence" value="ECO:0007669"/>
    <property type="project" value="UniProtKB-KW"/>
</dbReference>
<name>A0A0K9PWU6_ZOSMR</name>
<reference evidence="5" key="1">
    <citation type="journal article" date="2016" name="Nature">
        <title>The genome of the seagrass Zostera marina reveals angiosperm adaptation to the sea.</title>
        <authorList>
            <person name="Olsen J.L."/>
            <person name="Rouze P."/>
            <person name="Verhelst B."/>
            <person name="Lin Y.-C."/>
            <person name="Bayer T."/>
            <person name="Collen J."/>
            <person name="Dattolo E."/>
            <person name="De Paoli E."/>
            <person name="Dittami S."/>
            <person name="Maumus F."/>
            <person name="Michel G."/>
            <person name="Kersting A."/>
            <person name="Lauritano C."/>
            <person name="Lohaus R."/>
            <person name="Toepel M."/>
            <person name="Tonon T."/>
            <person name="Vanneste K."/>
            <person name="Amirebrahimi M."/>
            <person name="Brakel J."/>
            <person name="Bostroem C."/>
            <person name="Chovatia M."/>
            <person name="Grimwood J."/>
            <person name="Jenkins J.W."/>
            <person name="Jueterbock A."/>
            <person name="Mraz A."/>
            <person name="Stam W.T."/>
            <person name="Tice H."/>
            <person name="Bornberg-Bauer E."/>
            <person name="Green P.J."/>
            <person name="Pearson G.A."/>
            <person name="Procaccini G."/>
            <person name="Duarte C.M."/>
            <person name="Schmutz J."/>
            <person name="Reusch T.B.H."/>
            <person name="Van de Peer Y."/>
        </authorList>
    </citation>
    <scope>NUCLEOTIDE SEQUENCE [LARGE SCALE GENOMIC DNA]</scope>
    <source>
        <strain evidence="5">cv. Finnish</strain>
    </source>
</reference>
<evidence type="ECO:0000256" key="2">
    <source>
        <dbReference type="SAM" id="MobiDB-lite"/>
    </source>
</evidence>
<dbReference type="CDD" id="cd00371">
    <property type="entry name" value="HMA"/>
    <property type="match status" value="1"/>
</dbReference>
<dbReference type="PANTHER" id="PTHR22814">
    <property type="entry name" value="COPPER TRANSPORT PROTEIN ATOX1-RELATED"/>
    <property type="match status" value="1"/>
</dbReference>
<dbReference type="InterPro" id="IPR006121">
    <property type="entry name" value="HMA_dom"/>
</dbReference>